<dbReference type="PANTHER" id="PTHR42085">
    <property type="entry name" value="F-BOX DOMAIN-CONTAINING PROTEIN"/>
    <property type="match status" value="1"/>
</dbReference>
<keyword evidence="3" id="KW-1185">Reference proteome</keyword>
<feature type="compositionally biased region" description="Pro residues" evidence="1">
    <location>
        <begin position="69"/>
        <end position="82"/>
    </location>
</feature>
<dbReference type="InterPro" id="IPR038883">
    <property type="entry name" value="AN11006-like"/>
</dbReference>
<protein>
    <submittedName>
        <fullName evidence="2">Uncharacterized protein</fullName>
    </submittedName>
</protein>
<dbReference type="KEGG" id="ffu:CLAFUR5_08407"/>
<name>A0A9Q8P6G3_PASFU</name>
<dbReference type="GeneID" id="71988285"/>
<evidence type="ECO:0000313" key="2">
    <source>
        <dbReference type="EMBL" id="UJO14926.1"/>
    </source>
</evidence>
<organism evidence="2 3">
    <name type="scientific">Passalora fulva</name>
    <name type="common">Tomato leaf mold</name>
    <name type="synonym">Cladosporium fulvum</name>
    <dbReference type="NCBI Taxonomy" id="5499"/>
    <lineage>
        <taxon>Eukaryota</taxon>
        <taxon>Fungi</taxon>
        <taxon>Dikarya</taxon>
        <taxon>Ascomycota</taxon>
        <taxon>Pezizomycotina</taxon>
        <taxon>Dothideomycetes</taxon>
        <taxon>Dothideomycetidae</taxon>
        <taxon>Mycosphaerellales</taxon>
        <taxon>Mycosphaerellaceae</taxon>
        <taxon>Fulvia</taxon>
    </lineage>
</organism>
<evidence type="ECO:0000313" key="3">
    <source>
        <dbReference type="Proteomes" id="UP000756132"/>
    </source>
</evidence>
<sequence length="516" mass="57233">MNAPILMIKKQVNKLHDKMKAIKSNREDEKKQESAPPPPAYPPPSHPPPVFPQPPNPAPRPLRALLAPPLLPLSRQPPPPTVPDMAPDRVVAPFATRAPHQDHPASRPSYQHNNHKLVTDAMPAPLAFHPFKPQDRGHRPQHRKPLAEIHPNIAPRRGVPQMGTFQIPLDPSISLDSVEQYFSKQPQYDDGGARLGRIPTPDIFKKAAKSAFVRRDMDNMDEVFPDFPSKAAETAVVKIKAEREKKKQESDDWTSVLSMGDLGVTLSAQHESLDQAPVSDIGTLQKLPGELRNTIYRLVAVNPSGSIKIILKTGECDQGKCTHREAPNIVPGLANTCRQLRHEIMPIFCAENKTFHFDHRTVAERCTVGYLSTLGSYIDLIQEYKFDMVRPCWAGVQFLGYATYNFTLTTPAASATGQWALHQDFTMSDELAAAVAAVRPPVTVEVICQCELVKMVAGLNGHNSQYGHGSTKGCGLMALRIASAARWADYVYELKKSKQYMGALRPCKDCNKVKFV</sequence>
<dbReference type="PANTHER" id="PTHR42085:SF2">
    <property type="entry name" value="F-BOX DOMAIN-CONTAINING PROTEIN"/>
    <property type="match status" value="1"/>
</dbReference>
<dbReference type="AlphaFoldDB" id="A0A9Q8P6G3"/>
<evidence type="ECO:0000256" key="1">
    <source>
        <dbReference type="SAM" id="MobiDB-lite"/>
    </source>
</evidence>
<gene>
    <name evidence="2" type="ORF">CLAFUR5_08407</name>
</gene>
<accession>A0A9Q8P6G3</accession>
<dbReference type="Proteomes" id="UP000756132">
    <property type="component" value="Chromosome 3"/>
</dbReference>
<dbReference type="EMBL" id="CP090165">
    <property type="protein sequence ID" value="UJO14926.1"/>
    <property type="molecule type" value="Genomic_DNA"/>
</dbReference>
<feature type="region of interest" description="Disordered" evidence="1">
    <location>
        <begin position="1"/>
        <end position="110"/>
    </location>
</feature>
<reference evidence="2" key="1">
    <citation type="submission" date="2021-12" db="EMBL/GenBank/DDBJ databases">
        <authorList>
            <person name="Zaccaron A."/>
            <person name="Stergiopoulos I."/>
        </authorList>
    </citation>
    <scope>NUCLEOTIDE SEQUENCE</scope>
    <source>
        <strain evidence="2">Race5_Kim</strain>
    </source>
</reference>
<feature type="compositionally biased region" description="Pro residues" evidence="1">
    <location>
        <begin position="35"/>
        <end position="60"/>
    </location>
</feature>
<reference evidence="2" key="2">
    <citation type="journal article" date="2022" name="Microb. Genom.">
        <title>A chromosome-scale genome assembly of the tomato pathogen Cladosporium fulvum reveals a compartmentalized genome architecture and the presence of a dispensable chromosome.</title>
        <authorList>
            <person name="Zaccaron A.Z."/>
            <person name="Chen L.H."/>
            <person name="Samaras A."/>
            <person name="Stergiopoulos I."/>
        </authorList>
    </citation>
    <scope>NUCLEOTIDE SEQUENCE</scope>
    <source>
        <strain evidence="2">Race5_Kim</strain>
    </source>
</reference>
<proteinExistence type="predicted"/>
<dbReference type="RefSeq" id="XP_047759292.1">
    <property type="nucleotide sequence ID" value="XM_047907555.1"/>
</dbReference>
<feature type="compositionally biased region" description="Basic and acidic residues" evidence="1">
    <location>
        <begin position="14"/>
        <end position="33"/>
    </location>
</feature>
<dbReference type="OrthoDB" id="62952at2759"/>